<dbReference type="Pfam" id="PF02949">
    <property type="entry name" value="7tm_6"/>
    <property type="match status" value="1"/>
</dbReference>
<keyword evidence="7" id="KW-0675">Receptor</keyword>
<evidence type="ECO:0008006" key="11">
    <source>
        <dbReference type="Google" id="ProtNLM"/>
    </source>
</evidence>
<evidence type="ECO:0000256" key="2">
    <source>
        <dbReference type="ARBA" id="ARBA00022606"/>
    </source>
</evidence>
<gene>
    <name evidence="9" type="ORF">GE061_010182</name>
</gene>
<protein>
    <recommendedName>
        <fullName evidence="11">Olfactory receptor</fullName>
    </recommendedName>
</protein>
<comment type="caution">
    <text evidence="9">The sequence shown here is derived from an EMBL/GenBank/DDBJ whole genome shotgun (WGS) entry which is preliminary data.</text>
</comment>
<evidence type="ECO:0000256" key="1">
    <source>
        <dbReference type="ARBA" id="ARBA00004141"/>
    </source>
</evidence>
<evidence type="ECO:0000256" key="5">
    <source>
        <dbReference type="ARBA" id="ARBA00022989"/>
    </source>
</evidence>
<keyword evidence="5" id="KW-1133">Transmembrane helix</keyword>
<dbReference type="GO" id="GO:0016020">
    <property type="term" value="C:membrane"/>
    <property type="evidence" value="ECO:0007669"/>
    <property type="project" value="UniProtKB-SubCell"/>
</dbReference>
<dbReference type="GO" id="GO:0007165">
    <property type="term" value="P:signal transduction"/>
    <property type="evidence" value="ECO:0007669"/>
    <property type="project" value="UniProtKB-KW"/>
</dbReference>
<keyword evidence="4" id="KW-0552">Olfaction</keyword>
<proteinExistence type="predicted"/>
<dbReference type="EMBL" id="WIXP02000002">
    <property type="protein sequence ID" value="KAF6215429.1"/>
    <property type="molecule type" value="Genomic_DNA"/>
</dbReference>
<sequence>MIRNWQEEEEGTTLLERMGQKFLNGHSIYLGGWVLRFPVRLPPFFYLTCAFGLIVKMILNYDNLTLIIDCAHMMIHMIVGLQTTLLALKQKGNIMRLKTQLDNFGYVKDLETAGEKIKEECEQEAMELYKPFSRCILITINVYILFPICKLFTEAGRAKLSRVLVWQMWMWVPDDTWWGFTIIFLFELVTSLFLLLSVMYTVPYLACLGKMTVGHCKLLALQLESISKKATQAAFTSGSFKAALNHEIDECARRLHETHT</sequence>
<dbReference type="AlphaFoldDB" id="A0A6A4KEB4"/>
<evidence type="ECO:0000256" key="7">
    <source>
        <dbReference type="ARBA" id="ARBA00023170"/>
    </source>
</evidence>
<keyword evidence="3" id="KW-0812">Transmembrane</keyword>
<keyword evidence="6" id="KW-0472">Membrane</keyword>
<dbReference type="InterPro" id="IPR004117">
    <property type="entry name" value="7tm6_olfct_rcpt"/>
</dbReference>
<evidence type="ECO:0000256" key="8">
    <source>
        <dbReference type="ARBA" id="ARBA00023224"/>
    </source>
</evidence>
<evidence type="ECO:0000256" key="6">
    <source>
        <dbReference type="ARBA" id="ARBA00023136"/>
    </source>
</evidence>
<dbReference type="GO" id="GO:0004984">
    <property type="term" value="F:olfactory receptor activity"/>
    <property type="evidence" value="ECO:0007669"/>
    <property type="project" value="InterPro"/>
</dbReference>
<evidence type="ECO:0000313" key="9">
    <source>
        <dbReference type="EMBL" id="KAF6215429.1"/>
    </source>
</evidence>
<comment type="subcellular location">
    <subcellularLocation>
        <location evidence="1">Membrane</location>
        <topology evidence="1">Multi-pass membrane protein</topology>
    </subcellularLocation>
</comment>
<accession>A0A6A4KEB4</accession>
<organism evidence="9 10">
    <name type="scientific">Apolygus lucorum</name>
    <name type="common">Small green plant bug</name>
    <name type="synonym">Lygocoris lucorum</name>
    <dbReference type="NCBI Taxonomy" id="248454"/>
    <lineage>
        <taxon>Eukaryota</taxon>
        <taxon>Metazoa</taxon>
        <taxon>Ecdysozoa</taxon>
        <taxon>Arthropoda</taxon>
        <taxon>Hexapoda</taxon>
        <taxon>Insecta</taxon>
        <taxon>Pterygota</taxon>
        <taxon>Neoptera</taxon>
        <taxon>Paraneoptera</taxon>
        <taxon>Hemiptera</taxon>
        <taxon>Heteroptera</taxon>
        <taxon>Panheteroptera</taxon>
        <taxon>Cimicomorpha</taxon>
        <taxon>Miridae</taxon>
        <taxon>Mirini</taxon>
        <taxon>Apolygus</taxon>
    </lineage>
</organism>
<evidence type="ECO:0000256" key="3">
    <source>
        <dbReference type="ARBA" id="ARBA00022692"/>
    </source>
</evidence>
<keyword evidence="2" id="KW-0716">Sensory transduction</keyword>
<name>A0A6A4KEB4_APOLU</name>
<evidence type="ECO:0000256" key="4">
    <source>
        <dbReference type="ARBA" id="ARBA00022725"/>
    </source>
</evidence>
<dbReference type="GO" id="GO:0005549">
    <property type="term" value="F:odorant binding"/>
    <property type="evidence" value="ECO:0007669"/>
    <property type="project" value="InterPro"/>
</dbReference>
<keyword evidence="10" id="KW-1185">Reference proteome</keyword>
<keyword evidence="8" id="KW-0807">Transducer</keyword>
<evidence type="ECO:0000313" key="10">
    <source>
        <dbReference type="Proteomes" id="UP000466442"/>
    </source>
</evidence>
<dbReference type="Proteomes" id="UP000466442">
    <property type="component" value="Unassembled WGS sequence"/>
</dbReference>
<reference evidence="9" key="1">
    <citation type="journal article" date="2021" name="Mol. Ecol. Resour.">
        <title>Apolygus lucorum genome provides insights into omnivorousness and mesophyll feeding.</title>
        <authorList>
            <person name="Liu Y."/>
            <person name="Liu H."/>
            <person name="Wang H."/>
            <person name="Huang T."/>
            <person name="Liu B."/>
            <person name="Yang B."/>
            <person name="Yin L."/>
            <person name="Li B."/>
            <person name="Zhang Y."/>
            <person name="Zhang S."/>
            <person name="Jiang F."/>
            <person name="Zhang X."/>
            <person name="Ren Y."/>
            <person name="Wang B."/>
            <person name="Wang S."/>
            <person name="Lu Y."/>
            <person name="Wu K."/>
            <person name="Fan W."/>
            <person name="Wang G."/>
        </authorList>
    </citation>
    <scope>NUCLEOTIDE SEQUENCE</scope>
    <source>
        <strain evidence="9">12Hb</strain>
    </source>
</reference>